<dbReference type="AlphaFoldDB" id="A0A4Y2HWV5"/>
<dbReference type="EMBL" id="BGPR01183484">
    <property type="protein sequence ID" value="GBM69895.1"/>
    <property type="molecule type" value="Genomic_DNA"/>
</dbReference>
<name>A0A4Y2HWV5_ARAVE</name>
<feature type="non-terminal residue" evidence="1">
    <location>
        <position position="1"/>
    </location>
</feature>
<protein>
    <submittedName>
        <fullName evidence="1">Uncharacterized protein</fullName>
    </submittedName>
</protein>
<evidence type="ECO:0000313" key="2">
    <source>
        <dbReference type="EMBL" id="GBM69895.1"/>
    </source>
</evidence>
<organism evidence="1 3">
    <name type="scientific">Araneus ventricosus</name>
    <name type="common">Orbweaver spider</name>
    <name type="synonym">Epeira ventricosa</name>
    <dbReference type="NCBI Taxonomy" id="182803"/>
    <lineage>
        <taxon>Eukaryota</taxon>
        <taxon>Metazoa</taxon>
        <taxon>Ecdysozoa</taxon>
        <taxon>Arthropoda</taxon>
        <taxon>Chelicerata</taxon>
        <taxon>Arachnida</taxon>
        <taxon>Araneae</taxon>
        <taxon>Araneomorphae</taxon>
        <taxon>Entelegynae</taxon>
        <taxon>Araneoidea</taxon>
        <taxon>Araneidae</taxon>
        <taxon>Araneus</taxon>
    </lineage>
</organism>
<comment type="caution">
    <text evidence="1">The sequence shown here is derived from an EMBL/GenBank/DDBJ whole genome shotgun (WGS) entry which is preliminary data.</text>
</comment>
<sequence>NTQDMDNTRDYGIAQWSKSCLFHNDDCHNDRYDDSHHDDLKHLESDSK</sequence>
<reference evidence="1 3" key="1">
    <citation type="journal article" date="2019" name="Sci. Rep.">
        <title>Orb-weaving spider Araneus ventricosus genome elucidates the spidroin gene catalogue.</title>
        <authorList>
            <person name="Kono N."/>
            <person name="Nakamura H."/>
            <person name="Ohtoshi R."/>
            <person name="Moran D.A.P."/>
            <person name="Shinohara A."/>
            <person name="Yoshida Y."/>
            <person name="Fujiwara M."/>
            <person name="Mori M."/>
            <person name="Tomita M."/>
            <person name="Arakawa K."/>
        </authorList>
    </citation>
    <scope>NUCLEOTIDE SEQUENCE [LARGE SCALE GENOMIC DNA]</scope>
</reference>
<proteinExistence type="predicted"/>
<accession>A0A4Y2HWV5</accession>
<evidence type="ECO:0000313" key="1">
    <source>
        <dbReference type="EMBL" id="GBM69788.1"/>
    </source>
</evidence>
<gene>
    <name evidence="2" type="ORF">AVEN_165608_1</name>
    <name evidence="1" type="ORF">AVEN_192357_1</name>
</gene>
<evidence type="ECO:0000313" key="3">
    <source>
        <dbReference type="Proteomes" id="UP000499080"/>
    </source>
</evidence>
<keyword evidence="3" id="KW-1185">Reference proteome</keyword>
<dbReference type="EMBL" id="BGPR01183449">
    <property type="protein sequence ID" value="GBM69788.1"/>
    <property type="molecule type" value="Genomic_DNA"/>
</dbReference>
<dbReference type="Proteomes" id="UP000499080">
    <property type="component" value="Unassembled WGS sequence"/>
</dbReference>